<organism evidence="1 2">
    <name type="scientific">Spiromyces aspiralis</name>
    <dbReference type="NCBI Taxonomy" id="68401"/>
    <lineage>
        <taxon>Eukaryota</taxon>
        <taxon>Fungi</taxon>
        <taxon>Fungi incertae sedis</taxon>
        <taxon>Zoopagomycota</taxon>
        <taxon>Kickxellomycotina</taxon>
        <taxon>Kickxellomycetes</taxon>
        <taxon>Kickxellales</taxon>
        <taxon>Kickxellaceae</taxon>
        <taxon>Spiromyces</taxon>
    </lineage>
</organism>
<feature type="non-terminal residue" evidence="1">
    <location>
        <position position="1"/>
    </location>
</feature>
<evidence type="ECO:0000313" key="2">
    <source>
        <dbReference type="Proteomes" id="UP001145114"/>
    </source>
</evidence>
<comment type="caution">
    <text evidence="1">The sequence shown here is derived from an EMBL/GenBank/DDBJ whole genome shotgun (WGS) entry which is preliminary data.</text>
</comment>
<feature type="non-terminal residue" evidence="1">
    <location>
        <position position="658"/>
    </location>
</feature>
<evidence type="ECO:0000313" key="1">
    <source>
        <dbReference type="EMBL" id="KAJ1673711.1"/>
    </source>
</evidence>
<accession>A0ACC1HDK7</accession>
<reference evidence="1" key="1">
    <citation type="submission" date="2022-06" db="EMBL/GenBank/DDBJ databases">
        <title>Phylogenomic reconstructions and comparative analyses of Kickxellomycotina fungi.</title>
        <authorList>
            <person name="Reynolds N.K."/>
            <person name="Stajich J.E."/>
            <person name="Barry K."/>
            <person name="Grigoriev I.V."/>
            <person name="Crous P."/>
            <person name="Smith M.E."/>
        </authorList>
    </citation>
    <scope>NUCLEOTIDE SEQUENCE</scope>
    <source>
        <strain evidence="1">RSA 2271</strain>
    </source>
</reference>
<keyword evidence="2" id="KW-1185">Reference proteome</keyword>
<proteinExistence type="predicted"/>
<protein>
    <submittedName>
        <fullName evidence="1">Histone transcription regulator 3</fullName>
    </submittedName>
</protein>
<dbReference type="EMBL" id="JAMZIH010006650">
    <property type="protein sequence ID" value="KAJ1673711.1"/>
    <property type="molecule type" value="Genomic_DNA"/>
</dbReference>
<dbReference type="Proteomes" id="UP001145114">
    <property type="component" value="Unassembled WGS sequence"/>
</dbReference>
<name>A0ACC1HDK7_9FUNG</name>
<gene>
    <name evidence="1" type="primary">HIR3_1</name>
    <name evidence="1" type="ORF">EV182_004709</name>
</gene>
<sequence length="658" mass="73151">LKLPWSGESDRTSVDLLVSPILCLLNLALIATHRFQLGPFQVSASPSNVECPAEILASLAVRVWELVVRIWDHHPVTRAFYDNRIGSGDEETHDPSSDGTSASQSLEATDTFNFIVVTEEIHHILGERGICCQDNGRLVRCCLCIYSRLHVASGRGEVLWDDISQCTYCLYQLKVDPDGTAIEEHNTPRCGLSREDALCLYDLVRPVVIARIQQPRGTTLRSEVRAALEKLAEAIRSLDQERSAVLLYNRTVINNYLCRVPSFSFDELQRCFGIEQGGDLASSGEPASLSLLSTYSAGQHQAYKTLFYVQGAMLHDLVRSRTRVQPNQQTEDLQEVIEHYQLNLALNPFCGHAWYLLGLAYTDMANSMLLYSASEVRQSLYEIGEMQHKALLCYAQAFKRIGGVSNESRARLSFYSDPESGYCDTATLRLRSSAALLLYLMASRPMSLVGFERMTPTSNDGDPRQQQQQRLGHDSDGYWGGQACRLSNQLSSRFAVHKQLKAPPSSRVYELAAHLFGATRGIDLGNWMWTYMLGKSLSKRGMVNEACMCYLKAAFISSKGTTELVPDGVSSRGASLQYQLVDASIEPVSKLLSTLAKALLSTTMEADTASKYLNALVSQTNLRSREGAEAEAPTTGDACLREFTRMRYMTAQLCQLDK</sequence>